<accession>A0A3R7BM06</accession>
<keyword evidence="2" id="KW-1133">Transmembrane helix</keyword>
<name>A0A3R7BM06_APHAT</name>
<dbReference type="EMBL" id="QUTG01002584">
    <property type="protein sequence ID" value="RHY95641.1"/>
    <property type="molecule type" value="Genomic_DNA"/>
</dbReference>
<dbReference type="VEuPathDB" id="FungiDB:H257_04997"/>
<sequence>MRLNVTLQDASEEVVQLTTRPFQGHFWVAIYSEAPLAMDANAINDAARTTFTIQSRVIPLAKTTVDKRLITQSSFLGAVLAWLTTSPLGIALFSLLLIFLGLAAFYFVWRTFRSPDNQDGAISTLAAELGNRPNEVHVEAGLVAERSKSPLRLGSSTRSEDAPTPSAPPMELDVEMAPDHFISSLMDNGDATSASTTSSSTSTVHASSARLPATATFLERERQRKMMYRRRMKDEAAHLQEMCTHLESRRVQLIRRRERRLQQSPEEKRAIEQWALTVQNLSLANDERKRDNIHRLLVHQRAQLEHIRVKWVNSSQTDIAHAEIVRCRRFQNTQPAVAANRIWLQLTGDTTHHSTAKLAPRIAQRLDTIDPATIYTRVYMNDDVAPFGLNVVQHR</sequence>
<comment type="caution">
    <text evidence="3">The sequence shown here is derived from an EMBL/GenBank/DDBJ whole genome shotgun (WGS) entry which is preliminary data.</text>
</comment>
<organism evidence="3 6">
    <name type="scientific">Aphanomyces astaci</name>
    <name type="common">Crayfish plague agent</name>
    <dbReference type="NCBI Taxonomy" id="112090"/>
    <lineage>
        <taxon>Eukaryota</taxon>
        <taxon>Sar</taxon>
        <taxon>Stramenopiles</taxon>
        <taxon>Oomycota</taxon>
        <taxon>Saprolegniomycetes</taxon>
        <taxon>Saprolegniales</taxon>
        <taxon>Verrucalvaceae</taxon>
        <taxon>Aphanomyces</taxon>
    </lineage>
</organism>
<dbReference type="EMBL" id="QUTH01003280">
    <property type="protein sequence ID" value="RHZ20468.1"/>
    <property type="molecule type" value="Genomic_DNA"/>
</dbReference>
<evidence type="ECO:0000313" key="6">
    <source>
        <dbReference type="Proteomes" id="UP000285712"/>
    </source>
</evidence>
<evidence type="ECO:0000313" key="4">
    <source>
        <dbReference type="EMBL" id="RHZ20468.1"/>
    </source>
</evidence>
<proteinExistence type="predicted"/>
<protein>
    <submittedName>
        <fullName evidence="3">Uncharacterized protein</fullName>
    </submittedName>
</protein>
<gene>
    <name evidence="3" type="ORF">DYB35_000307</name>
    <name evidence="4" type="ORF">DYB37_000446</name>
</gene>
<evidence type="ECO:0000256" key="1">
    <source>
        <dbReference type="SAM" id="MobiDB-lite"/>
    </source>
</evidence>
<dbReference type="Proteomes" id="UP000285430">
    <property type="component" value="Unassembled WGS sequence"/>
</dbReference>
<dbReference type="VEuPathDB" id="FungiDB:H257_04996"/>
<feature type="region of interest" description="Disordered" evidence="1">
    <location>
        <begin position="149"/>
        <end position="168"/>
    </location>
</feature>
<dbReference type="Proteomes" id="UP000285712">
    <property type="component" value="Unassembled WGS sequence"/>
</dbReference>
<feature type="region of interest" description="Disordered" evidence="1">
    <location>
        <begin position="187"/>
        <end position="207"/>
    </location>
</feature>
<evidence type="ECO:0000256" key="2">
    <source>
        <dbReference type="SAM" id="Phobius"/>
    </source>
</evidence>
<keyword evidence="2" id="KW-0812">Transmembrane</keyword>
<evidence type="ECO:0000313" key="3">
    <source>
        <dbReference type="EMBL" id="RHY95641.1"/>
    </source>
</evidence>
<feature type="transmembrane region" description="Helical" evidence="2">
    <location>
        <begin position="88"/>
        <end position="109"/>
    </location>
</feature>
<keyword evidence="2" id="KW-0472">Membrane</keyword>
<evidence type="ECO:0000313" key="5">
    <source>
        <dbReference type="Proteomes" id="UP000285430"/>
    </source>
</evidence>
<reference evidence="5 6" key="1">
    <citation type="submission" date="2018-08" db="EMBL/GenBank/DDBJ databases">
        <title>Aphanomyces genome sequencing and annotation.</title>
        <authorList>
            <person name="Minardi D."/>
            <person name="Oidtmann B."/>
            <person name="Van Der Giezen M."/>
            <person name="Studholme D.J."/>
        </authorList>
    </citation>
    <scope>NUCLEOTIDE SEQUENCE [LARGE SCALE GENOMIC DNA]</scope>
    <source>
        <strain evidence="4 5">Da</strain>
        <strain evidence="3 6">Sv</strain>
    </source>
</reference>
<dbReference type="AlphaFoldDB" id="A0A3R7BM06"/>
<feature type="compositionally biased region" description="Low complexity" evidence="1">
    <location>
        <begin position="191"/>
        <end position="207"/>
    </location>
</feature>